<dbReference type="InterPro" id="IPR016024">
    <property type="entry name" value="ARM-type_fold"/>
</dbReference>
<dbReference type="Pfam" id="PF12152">
    <property type="entry name" value="eIF_4G1"/>
    <property type="match status" value="1"/>
</dbReference>
<evidence type="ECO:0000256" key="4">
    <source>
        <dbReference type="ARBA" id="ARBA00022540"/>
    </source>
</evidence>
<keyword evidence="3" id="KW-0963">Cytoplasm</keyword>
<feature type="compositionally biased region" description="Pro residues" evidence="8">
    <location>
        <begin position="30"/>
        <end position="49"/>
    </location>
</feature>
<evidence type="ECO:0000256" key="3">
    <source>
        <dbReference type="ARBA" id="ARBA00022490"/>
    </source>
</evidence>
<keyword evidence="6" id="KW-0694">RNA-binding</keyword>
<feature type="compositionally biased region" description="Basic and acidic residues" evidence="8">
    <location>
        <begin position="895"/>
        <end position="911"/>
    </location>
</feature>
<feature type="region of interest" description="Disordered" evidence="8">
    <location>
        <begin position="1"/>
        <end position="336"/>
    </location>
</feature>
<dbReference type="GO" id="GO:0003743">
    <property type="term" value="F:translation initiation factor activity"/>
    <property type="evidence" value="ECO:0007669"/>
    <property type="project" value="UniProtKB-KW"/>
</dbReference>
<dbReference type="GO" id="GO:0003729">
    <property type="term" value="F:mRNA binding"/>
    <property type="evidence" value="ECO:0007669"/>
    <property type="project" value="TreeGrafter"/>
</dbReference>
<feature type="non-terminal residue" evidence="10">
    <location>
        <position position="1"/>
    </location>
</feature>
<reference evidence="10" key="1">
    <citation type="submission" date="2023-03" db="EMBL/GenBank/DDBJ databases">
        <title>Massive genome expansion in bonnet fungi (Mycena s.s.) driven by repeated elements and novel gene families across ecological guilds.</title>
        <authorList>
            <consortium name="Lawrence Berkeley National Laboratory"/>
            <person name="Harder C.B."/>
            <person name="Miyauchi S."/>
            <person name="Viragh M."/>
            <person name="Kuo A."/>
            <person name="Thoen E."/>
            <person name="Andreopoulos B."/>
            <person name="Lu D."/>
            <person name="Skrede I."/>
            <person name="Drula E."/>
            <person name="Henrissat B."/>
            <person name="Morin E."/>
            <person name="Kohler A."/>
            <person name="Barry K."/>
            <person name="LaButti K."/>
            <person name="Morin E."/>
            <person name="Salamov A."/>
            <person name="Lipzen A."/>
            <person name="Mereny Z."/>
            <person name="Hegedus B."/>
            <person name="Baldrian P."/>
            <person name="Stursova M."/>
            <person name="Weitz H."/>
            <person name="Taylor A."/>
            <person name="Grigoriev I.V."/>
            <person name="Nagy L.G."/>
            <person name="Martin F."/>
            <person name="Kauserud H."/>
        </authorList>
    </citation>
    <scope>NUCLEOTIDE SEQUENCE</scope>
    <source>
        <strain evidence="10">CBHHK002</strain>
    </source>
</reference>
<dbReference type="InterPro" id="IPR003890">
    <property type="entry name" value="MIF4G-like_typ-3"/>
</dbReference>
<sequence length="1039" mass="114610">MSTPPPSTPAATPAKPYKMDVRMFLQSPSYPAPSSDPPSSSPSIRPSPLPQQQQPQNPSQPPSQPSQLGAHSYTPFSPQNAMRPPPQQNSGAGGSGGRRSPGFPRQQMTNGNGPRPPNAAPGHADVAPEPSHPDTQRPRYAHPRARRPRPTPRPPAIIPAPLVIEQHRRQRRLHPPAHALLRAPQHKCERVRARQHVAAEEQDCAQERGRDGDQTREPEAADAADRASGGKEARKKRIAEEVQKKKEKAKAKAEAEEKERKAKAEAEEKERLRKEEEEKEKVRLEEPKEDDQDTLATPVKPKEAPLRIDTAPAEARRRPAPADLSTTFKPKNPATHPSALATARKIDDLSRVSYPENIRPPKDELNVNARDGMFIYDRDFLLQFMSICTEKPDRLPPLDDIGIGPVDQNSIPRTNSRGGPHRAARMLSISHPSGGYDSVGFPGFGGSKAAVLDAMGNFVPGSESTQERFDMTSSNLSTSISGIGSPFNRMPPMTRLTSQGGVGSQLGSNRGEACDKDPQLAQGTNSRQNQSIFEELPPLQANTTRWDRKTVGAVDADSPELIGRKVKALLNKLTMESFDSISDKIIDWANKSEQEKDGRTLIQVVRRVFEHATDDARWSEMYARLSRKMMEQISPKVQDDGVKNADGKPIVGSQLFRKYLLNRCQEDFERGWVLRDATATTAASKSSEDVTEAAAAESDEIVLHSESDEYYAAQKAKQQALALIEFIGELYKLGMLTERIMHECVKKLLSIEHPEDEEIEILCKLLSAVGFLLDTAKARAHIDVYFSCMKELGKSNNVSSRMQFILLFVFQDVIELRERKWIARTQVAAPTTIAGVCSLIAAKDRANQEKEQYQRTMGMSRAPAQRRRLIFAPRTKPAEEVTATPEATPAGSDNSESKDDAAPEMSKDDADKKIAEDSKKFFAVRNLDEAEVYFSALPTVHHPRLVEKLVGTAVEGKEALAQLVADFLGRVVSKEFCSVDALEEGFGPLVEILEDIAIDAPKAPINMALMLKAASFDSERTARIAAKSMEPDSLLALLS</sequence>
<evidence type="ECO:0000313" key="11">
    <source>
        <dbReference type="Proteomes" id="UP001218218"/>
    </source>
</evidence>
<proteinExistence type="inferred from homology"/>
<feature type="compositionally biased region" description="Low complexity" evidence="8">
    <location>
        <begin position="100"/>
        <end position="113"/>
    </location>
</feature>
<dbReference type="InterPro" id="IPR003891">
    <property type="entry name" value="Initiation_fac_eIF4g_MI"/>
</dbReference>
<feature type="region of interest" description="Disordered" evidence="8">
    <location>
        <begin position="497"/>
        <end position="528"/>
    </location>
</feature>
<dbReference type="GO" id="GO:0016281">
    <property type="term" value="C:eukaryotic translation initiation factor 4F complex"/>
    <property type="evidence" value="ECO:0007669"/>
    <property type="project" value="TreeGrafter"/>
</dbReference>
<evidence type="ECO:0000256" key="1">
    <source>
        <dbReference type="ARBA" id="ARBA00004496"/>
    </source>
</evidence>
<comment type="caution">
    <text evidence="10">The sequence shown here is derived from an EMBL/GenBank/DDBJ whole genome shotgun (WGS) entry which is preliminary data.</text>
</comment>
<comment type="subcellular location">
    <subcellularLocation>
        <location evidence="1">Cytoplasm</location>
    </subcellularLocation>
</comment>
<keyword evidence="5" id="KW-0597">Phosphoprotein</keyword>
<comment type="similarity">
    <text evidence="2">Belongs to the eukaryotic initiation factor 4G family.</text>
</comment>
<dbReference type="AlphaFoldDB" id="A0AAD7A6T3"/>
<dbReference type="EMBL" id="JARIHO010000014">
    <property type="protein sequence ID" value="KAJ7350760.1"/>
    <property type="molecule type" value="Genomic_DNA"/>
</dbReference>
<dbReference type="PANTHER" id="PTHR23253">
    <property type="entry name" value="EUKARYOTIC TRANSLATION INITIATION FACTOR 4 GAMMA"/>
    <property type="match status" value="1"/>
</dbReference>
<dbReference type="SUPFAM" id="SSF101489">
    <property type="entry name" value="Eukaryotic initiation factor 4f subunit eIF4g, eIF4e-binding domain"/>
    <property type="match status" value="1"/>
</dbReference>
<evidence type="ECO:0000313" key="10">
    <source>
        <dbReference type="EMBL" id="KAJ7350760.1"/>
    </source>
</evidence>
<keyword evidence="11" id="KW-1185">Reference proteome</keyword>
<gene>
    <name evidence="10" type="ORF">DFH08DRAFT_695670</name>
</gene>
<evidence type="ECO:0000256" key="5">
    <source>
        <dbReference type="ARBA" id="ARBA00022553"/>
    </source>
</evidence>
<dbReference type="SUPFAM" id="SSF48371">
    <property type="entry name" value="ARM repeat"/>
    <property type="match status" value="2"/>
</dbReference>
<evidence type="ECO:0000256" key="6">
    <source>
        <dbReference type="ARBA" id="ARBA00022884"/>
    </source>
</evidence>
<dbReference type="InterPro" id="IPR022745">
    <property type="entry name" value="eIF4G1_eIF4E-bd"/>
</dbReference>
<dbReference type="Proteomes" id="UP001218218">
    <property type="component" value="Unassembled WGS sequence"/>
</dbReference>
<dbReference type="SMART" id="SM00543">
    <property type="entry name" value="MIF4G"/>
    <property type="match status" value="1"/>
</dbReference>
<feature type="region of interest" description="Disordered" evidence="8">
    <location>
        <begin position="873"/>
        <end position="911"/>
    </location>
</feature>
<accession>A0AAD7A6T3</accession>
<evidence type="ECO:0000256" key="2">
    <source>
        <dbReference type="ARBA" id="ARBA00005775"/>
    </source>
</evidence>
<dbReference type="FunFam" id="1.25.40.180:FF:000020">
    <property type="entry name" value="Eukaryotic translation initiation factor subunit"/>
    <property type="match status" value="1"/>
</dbReference>
<dbReference type="Gene3D" id="1.20.970.30">
    <property type="entry name" value="eIF4G, eIF4E-binding domain"/>
    <property type="match status" value="1"/>
</dbReference>
<keyword evidence="4" id="KW-0396">Initiation factor</keyword>
<dbReference type="Pfam" id="PF02854">
    <property type="entry name" value="MIF4G"/>
    <property type="match status" value="1"/>
</dbReference>
<evidence type="ECO:0000256" key="8">
    <source>
        <dbReference type="SAM" id="MobiDB-lite"/>
    </source>
</evidence>
<organism evidence="10 11">
    <name type="scientific">Mycena albidolilacea</name>
    <dbReference type="NCBI Taxonomy" id="1033008"/>
    <lineage>
        <taxon>Eukaryota</taxon>
        <taxon>Fungi</taxon>
        <taxon>Dikarya</taxon>
        <taxon>Basidiomycota</taxon>
        <taxon>Agaricomycotina</taxon>
        <taxon>Agaricomycetes</taxon>
        <taxon>Agaricomycetidae</taxon>
        <taxon>Agaricales</taxon>
        <taxon>Marasmiineae</taxon>
        <taxon>Mycenaceae</taxon>
        <taxon>Mycena</taxon>
    </lineage>
</organism>
<feature type="compositionally biased region" description="Basic residues" evidence="8">
    <location>
        <begin position="139"/>
        <end position="150"/>
    </location>
</feature>
<evidence type="ECO:0000259" key="9">
    <source>
        <dbReference type="PROSITE" id="PS51366"/>
    </source>
</evidence>
<dbReference type="PROSITE" id="PS51366">
    <property type="entry name" value="MI"/>
    <property type="match status" value="1"/>
</dbReference>
<feature type="compositionally biased region" description="Basic and acidic residues" evidence="8">
    <location>
        <begin position="205"/>
        <end position="286"/>
    </location>
</feature>
<dbReference type="PRINTS" id="PR01217">
    <property type="entry name" value="PRICHEXTENSN"/>
</dbReference>
<dbReference type="PANTHER" id="PTHR23253:SF9">
    <property type="entry name" value="EUKARYOTIC TRANSLATION INITIATION FACTOR 4 GAMMA 2"/>
    <property type="match status" value="1"/>
</dbReference>
<dbReference type="GO" id="GO:0010494">
    <property type="term" value="C:cytoplasmic stress granule"/>
    <property type="evidence" value="ECO:0007669"/>
    <property type="project" value="UniProtKB-ARBA"/>
</dbReference>
<protein>
    <recommendedName>
        <fullName evidence="9">MI domain-containing protein</fullName>
    </recommendedName>
</protein>
<keyword evidence="7" id="KW-0648">Protein biosynthesis</keyword>
<dbReference type="InterPro" id="IPR036211">
    <property type="entry name" value="eIF4G_eIF4E-bd_sf"/>
</dbReference>
<name>A0AAD7A6T3_9AGAR</name>
<feature type="domain" description="MI" evidence="9">
    <location>
        <begin position="909"/>
        <end position="1030"/>
    </location>
</feature>
<evidence type="ECO:0000256" key="7">
    <source>
        <dbReference type="ARBA" id="ARBA00022917"/>
    </source>
</evidence>
<dbReference type="Gene3D" id="1.25.40.180">
    <property type="match status" value="2"/>
</dbReference>